<dbReference type="OrthoDB" id="28233at2157"/>
<reference evidence="1 2" key="1">
    <citation type="submission" date="2018-10" db="EMBL/GenBank/DDBJ databases">
        <title>Co-occurring genomic capacity for anaerobic methane metabolism and dissimilatory sulfite reduction discovered in the Korarchaeota.</title>
        <authorList>
            <person name="Mckay L.J."/>
            <person name="Dlakic M."/>
            <person name="Fields M.W."/>
            <person name="Delmont T.O."/>
            <person name="Eren A.M."/>
            <person name="Jay Z.J."/>
            <person name="Klingelsmith K.B."/>
            <person name="Rusch D.B."/>
            <person name="Inskeep W.P."/>
        </authorList>
    </citation>
    <scope>NUCLEOTIDE SEQUENCE [LARGE SCALE GENOMIC DNA]</scope>
    <source>
        <strain evidence="1 2">MDKW</strain>
    </source>
</reference>
<name>A0A3R9PCM9_9CREN</name>
<dbReference type="EMBL" id="RCOS01000141">
    <property type="protein sequence ID" value="RSN72718.1"/>
    <property type="molecule type" value="Genomic_DNA"/>
</dbReference>
<proteinExistence type="predicted"/>
<dbReference type="Proteomes" id="UP000277582">
    <property type="component" value="Unassembled WGS sequence"/>
</dbReference>
<comment type="caution">
    <text evidence="1">The sequence shown here is derived from an EMBL/GenBank/DDBJ whole genome shotgun (WGS) entry which is preliminary data.</text>
</comment>
<evidence type="ECO:0000313" key="2">
    <source>
        <dbReference type="Proteomes" id="UP000277582"/>
    </source>
</evidence>
<evidence type="ECO:0000313" key="1">
    <source>
        <dbReference type="EMBL" id="RSN72718.1"/>
    </source>
</evidence>
<sequence length="86" mass="9656">MAYVVKADDRGRIKLPKDIVSPGDRILVIPAGRRIVLIKIPPKPVEISSSWLKTEKDKKELRALAESRAIEEAEIKLRRRDLAGGD</sequence>
<organism evidence="1 2">
    <name type="scientific">Candidatus Methanodesulfokora washburnensis</name>
    <dbReference type="NCBI Taxonomy" id="2478471"/>
    <lineage>
        <taxon>Archaea</taxon>
        <taxon>Thermoproteota</taxon>
        <taxon>Candidatus Korarchaeia</taxon>
        <taxon>Candidatus Korarchaeia incertae sedis</taxon>
        <taxon>Candidatus Methanodesulfokora</taxon>
    </lineage>
</organism>
<accession>A0A3R9PCM9</accession>
<dbReference type="AlphaFoldDB" id="A0A3R9PCM9"/>
<gene>
    <name evidence="1" type="ORF">D6D85_12670</name>
</gene>
<keyword evidence="2" id="KW-1185">Reference proteome</keyword>
<dbReference type="SUPFAM" id="SSF89447">
    <property type="entry name" value="AbrB/MazE/MraZ-like"/>
    <property type="match status" value="1"/>
</dbReference>
<dbReference type="InterPro" id="IPR037914">
    <property type="entry name" value="SpoVT-AbrB_sf"/>
</dbReference>
<dbReference type="RefSeq" id="WP_125672325.1">
    <property type="nucleotide sequence ID" value="NZ_RCOS01000141.1"/>
</dbReference>
<protein>
    <submittedName>
        <fullName evidence="1">VapB-type antitoxin</fullName>
    </submittedName>
</protein>